<dbReference type="AlphaFoldDB" id="X0UTD2"/>
<accession>X0UTD2</accession>
<sequence length="44" mass="5284">RNIVMGEDAKRVGILWKVDWERSFRQGCFRKFKELYFRGVVCGC</sequence>
<reference evidence="1" key="1">
    <citation type="journal article" date="2014" name="Front. Microbiol.">
        <title>High frequency of phylogenetically diverse reductive dehalogenase-homologous genes in deep subseafloor sedimentary metagenomes.</title>
        <authorList>
            <person name="Kawai M."/>
            <person name="Futagami T."/>
            <person name="Toyoda A."/>
            <person name="Takaki Y."/>
            <person name="Nishi S."/>
            <person name="Hori S."/>
            <person name="Arai W."/>
            <person name="Tsubouchi T."/>
            <person name="Morono Y."/>
            <person name="Uchiyama I."/>
            <person name="Ito T."/>
            <person name="Fujiyama A."/>
            <person name="Inagaki F."/>
            <person name="Takami H."/>
        </authorList>
    </citation>
    <scope>NUCLEOTIDE SEQUENCE</scope>
    <source>
        <strain evidence="1">Expedition CK06-06</strain>
    </source>
</reference>
<gene>
    <name evidence="1" type="ORF">S01H1_42049</name>
</gene>
<evidence type="ECO:0000313" key="1">
    <source>
        <dbReference type="EMBL" id="GAG03553.1"/>
    </source>
</evidence>
<feature type="non-terminal residue" evidence="1">
    <location>
        <position position="1"/>
    </location>
</feature>
<protein>
    <submittedName>
        <fullName evidence="1">Uncharacterized protein</fullName>
    </submittedName>
</protein>
<name>X0UTD2_9ZZZZ</name>
<organism evidence="1">
    <name type="scientific">marine sediment metagenome</name>
    <dbReference type="NCBI Taxonomy" id="412755"/>
    <lineage>
        <taxon>unclassified sequences</taxon>
        <taxon>metagenomes</taxon>
        <taxon>ecological metagenomes</taxon>
    </lineage>
</organism>
<proteinExistence type="predicted"/>
<comment type="caution">
    <text evidence="1">The sequence shown here is derived from an EMBL/GenBank/DDBJ whole genome shotgun (WGS) entry which is preliminary data.</text>
</comment>
<dbReference type="EMBL" id="BARS01026700">
    <property type="protein sequence ID" value="GAG03553.1"/>
    <property type="molecule type" value="Genomic_DNA"/>
</dbReference>